<evidence type="ECO:0000256" key="2">
    <source>
        <dbReference type="ARBA" id="ARBA00004245"/>
    </source>
</evidence>
<keyword evidence="4" id="KW-0206">Cytoskeleton</keyword>
<evidence type="ECO:0000256" key="3">
    <source>
        <dbReference type="ARBA" id="ARBA00022490"/>
    </source>
</evidence>
<dbReference type="Pfam" id="PF14892">
    <property type="entry name" value="PIRC1_2"/>
    <property type="match status" value="1"/>
</dbReference>
<protein>
    <submittedName>
        <fullName evidence="7">Uncharacterized protein</fullName>
    </submittedName>
</protein>
<organism evidence="7 8">
    <name type="scientific">Xylocopa violacea</name>
    <name type="common">Violet carpenter bee</name>
    <name type="synonym">Apis violacea</name>
    <dbReference type="NCBI Taxonomy" id="135666"/>
    <lineage>
        <taxon>Eukaryota</taxon>
        <taxon>Metazoa</taxon>
        <taxon>Ecdysozoa</taxon>
        <taxon>Arthropoda</taxon>
        <taxon>Hexapoda</taxon>
        <taxon>Insecta</taxon>
        <taxon>Pterygota</taxon>
        <taxon>Neoptera</taxon>
        <taxon>Endopterygota</taxon>
        <taxon>Hymenoptera</taxon>
        <taxon>Apocrita</taxon>
        <taxon>Aculeata</taxon>
        <taxon>Apoidea</taxon>
        <taxon>Anthophila</taxon>
        <taxon>Apidae</taxon>
        <taxon>Xylocopa</taxon>
        <taxon>Xylocopa</taxon>
    </lineage>
</organism>
<evidence type="ECO:0000256" key="6">
    <source>
        <dbReference type="ARBA" id="ARBA00038014"/>
    </source>
</evidence>
<comment type="subcellular location">
    <subcellularLocation>
        <location evidence="1">Cell projection</location>
        <location evidence="1">Cilium</location>
    </subcellularLocation>
    <subcellularLocation>
        <location evidence="2">Cytoplasm</location>
        <location evidence="2">Cytoskeleton</location>
    </subcellularLocation>
</comment>
<dbReference type="InterPro" id="IPR026507">
    <property type="entry name" value="PIRC1/2"/>
</dbReference>
<dbReference type="PANTHER" id="PTHR20899">
    <property type="entry name" value="PIERCE HOMOLOG"/>
    <property type="match status" value="1"/>
</dbReference>
<name>A0ABP1PF86_XYLVO</name>
<keyword evidence="8" id="KW-1185">Reference proteome</keyword>
<sequence length="113" mass="13265">MIETPCMCEEKGRSAKKEEEISFGPRTDDVYRTCNLPTRFMYPRVFRGYRQDESPLPHPCYRSTSMDYGWYAPTIHTVPTTYYPRNTSFSENLARGGMYRNRSLNTELDKSIV</sequence>
<dbReference type="EMBL" id="CAXAJV020001301">
    <property type="protein sequence ID" value="CAL7951894.1"/>
    <property type="molecule type" value="Genomic_DNA"/>
</dbReference>
<proteinExistence type="inferred from homology"/>
<comment type="similarity">
    <text evidence="6">Belongs to the PIERCE1 family.</text>
</comment>
<reference evidence="7 8" key="1">
    <citation type="submission" date="2024-08" db="EMBL/GenBank/DDBJ databases">
        <authorList>
            <person name="Will J Nash"/>
            <person name="Angela Man"/>
            <person name="Seanna McTaggart"/>
            <person name="Kendall Baker"/>
            <person name="Tom Barker"/>
            <person name="Leah Catchpole"/>
            <person name="Alex Durrant"/>
            <person name="Karim Gharbi"/>
            <person name="Naomi Irish"/>
            <person name="Gemy Kaithakottil"/>
            <person name="Debby Ku"/>
            <person name="Aaliyah Providence"/>
            <person name="Felix Shaw"/>
            <person name="David Swarbreck"/>
            <person name="Chris Watkins"/>
            <person name="Ann M. McCartney"/>
            <person name="Giulio Formenti"/>
            <person name="Alice Mouton"/>
            <person name="Noel Vella"/>
            <person name="Bjorn M von Reumont"/>
            <person name="Adriana Vella"/>
            <person name="Wilfried Haerty"/>
        </authorList>
    </citation>
    <scope>NUCLEOTIDE SEQUENCE [LARGE SCALE GENOMIC DNA]</scope>
</reference>
<gene>
    <name evidence="7" type="ORF">XYLVIOL_LOCUS10764</name>
</gene>
<evidence type="ECO:0000256" key="4">
    <source>
        <dbReference type="ARBA" id="ARBA00023212"/>
    </source>
</evidence>
<accession>A0ABP1PF86</accession>
<keyword evidence="3" id="KW-0963">Cytoplasm</keyword>
<comment type="caution">
    <text evidence="7">The sequence shown here is derived from an EMBL/GenBank/DDBJ whole genome shotgun (WGS) entry which is preliminary data.</text>
</comment>
<evidence type="ECO:0000313" key="7">
    <source>
        <dbReference type="EMBL" id="CAL7951894.1"/>
    </source>
</evidence>
<keyword evidence="5" id="KW-0966">Cell projection</keyword>
<evidence type="ECO:0000256" key="5">
    <source>
        <dbReference type="ARBA" id="ARBA00023273"/>
    </source>
</evidence>
<dbReference type="Proteomes" id="UP001642520">
    <property type="component" value="Unassembled WGS sequence"/>
</dbReference>
<evidence type="ECO:0000313" key="8">
    <source>
        <dbReference type="Proteomes" id="UP001642520"/>
    </source>
</evidence>
<evidence type="ECO:0000256" key="1">
    <source>
        <dbReference type="ARBA" id="ARBA00004138"/>
    </source>
</evidence>
<dbReference type="PANTHER" id="PTHR20899:SF1">
    <property type="entry name" value="PIERCER OF MICROTUBULE WALL 1 PROTEIN"/>
    <property type="match status" value="1"/>
</dbReference>